<evidence type="ECO:0000313" key="2">
    <source>
        <dbReference type="EMBL" id="OGF79222.1"/>
    </source>
</evidence>
<proteinExistence type="predicted"/>
<dbReference type="EMBL" id="MFHI01000008">
    <property type="protein sequence ID" value="OGF79222.1"/>
    <property type="molecule type" value="Genomic_DNA"/>
</dbReference>
<dbReference type="InterPro" id="IPR036866">
    <property type="entry name" value="RibonucZ/Hydroxyglut_hydro"/>
</dbReference>
<protein>
    <recommendedName>
        <fullName evidence="1">Metallo-beta-lactamase domain-containing protein</fullName>
    </recommendedName>
</protein>
<dbReference type="InterPro" id="IPR001279">
    <property type="entry name" value="Metallo-B-lactamas"/>
</dbReference>
<dbReference type="InterPro" id="IPR050114">
    <property type="entry name" value="UPF0173_UPF0282_UlaG_hydrolase"/>
</dbReference>
<dbReference type="Proteomes" id="UP000178425">
    <property type="component" value="Unassembled WGS sequence"/>
</dbReference>
<accession>A0A1F5WUA0</accession>
<dbReference type="PANTHER" id="PTHR43546:SF3">
    <property type="entry name" value="UPF0173 METAL-DEPENDENT HYDROLASE MJ1163"/>
    <property type="match status" value="1"/>
</dbReference>
<evidence type="ECO:0000313" key="3">
    <source>
        <dbReference type="Proteomes" id="UP000178425"/>
    </source>
</evidence>
<dbReference type="PANTHER" id="PTHR43546">
    <property type="entry name" value="UPF0173 METAL-DEPENDENT HYDROLASE MJ1163-RELATED"/>
    <property type="match status" value="1"/>
</dbReference>
<dbReference type="Gene3D" id="3.60.15.10">
    <property type="entry name" value="Ribonuclease Z/Hydroxyacylglutathione hydrolase-like"/>
    <property type="match status" value="1"/>
</dbReference>
<name>A0A1F5WUA0_9BACT</name>
<dbReference type="SMART" id="SM00849">
    <property type="entry name" value="Lactamase_B"/>
    <property type="match status" value="1"/>
</dbReference>
<reference evidence="2 3" key="1">
    <citation type="journal article" date="2016" name="Nat. Commun.">
        <title>Thousands of microbial genomes shed light on interconnected biogeochemical processes in an aquifer system.</title>
        <authorList>
            <person name="Anantharaman K."/>
            <person name="Brown C.T."/>
            <person name="Hug L.A."/>
            <person name="Sharon I."/>
            <person name="Castelle C.J."/>
            <person name="Probst A.J."/>
            <person name="Thomas B.C."/>
            <person name="Singh A."/>
            <person name="Wilkins M.J."/>
            <person name="Karaoz U."/>
            <person name="Brodie E.L."/>
            <person name="Williams K.H."/>
            <person name="Hubbard S.S."/>
            <person name="Banfield J.F."/>
        </authorList>
    </citation>
    <scope>NUCLEOTIDE SEQUENCE [LARGE SCALE GENOMIC DNA]</scope>
</reference>
<organism evidence="2 3">
    <name type="scientific">Candidatus Giovannonibacteria bacterium RIFCSPHIGHO2_02_43_13</name>
    <dbReference type="NCBI Taxonomy" id="1798330"/>
    <lineage>
        <taxon>Bacteria</taxon>
        <taxon>Candidatus Giovannoniibacteriota</taxon>
    </lineage>
</organism>
<gene>
    <name evidence="2" type="ORF">A2W54_01955</name>
</gene>
<dbReference type="AlphaFoldDB" id="A0A1F5WUA0"/>
<comment type="caution">
    <text evidence="2">The sequence shown here is derived from an EMBL/GenBank/DDBJ whole genome shotgun (WGS) entry which is preliminary data.</text>
</comment>
<dbReference type="SUPFAM" id="SSF56281">
    <property type="entry name" value="Metallo-hydrolase/oxidoreductase"/>
    <property type="match status" value="1"/>
</dbReference>
<feature type="domain" description="Metallo-beta-lactamase" evidence="1">
    <location>
        <begin position="7"/>
        <end position="170"/>
    </location>
</feature>
<sequence length="208" mass="23661">MKISKYLHSCLLVEDEGRAILIDPGNYTFKERALDLDKISKLDYLLVTHEHQDHMYMPLIKQILEKFPKIKIISNNSVKKILEGEGLKLQTEGENNIAIENAPHEILFGGRGAENFLFNISGKLTHPGDSLQFSESHYVLALPVQAPWGSFVASVEKAIALKPKIVIPIHDWHWKDTARRRMYETAKQYLAGKGIEFHGLETGEMLEI</sequence>
<dbReference type="Pfam" id="PF13483">
    <property type="entry name" value="Lactamase_B_3"/>
    <property type="match status" value="1"/>
</dbReference>
<evidence type="ECO:0000259" key="1">
    <source>
        <dbReference type="SMART" id="SM00849"/>
    </source>
</evidence>